<keyword evidence="1" id="KW-1133">Transmembrane helix</keyword>
<dbReference type="Proteomes" id="UP000681290">
    <property type="component" value="Unassembled WGS sequence"/>
</dbReference>
<keyword evidence="1" id="KW-0472">Membrane</keyword>
<sequence>MIMQKKSYRFELLFMLGFLFTLVAAFGTFFLGFKMGITQAEAKYAHLTNLPGFETTASYEQQDLVAYYYVVFQPYEQFKHEYFGLVDQLRSSDSRVKSIGIMKDIRNASRKQYEQIQAQTITVSSPLLQDAQSDVLKSLKLFDESTSRIEIGSKNGAQLAKLLAEDEFTNNAEQYGLKAQQKYYTSMMKWAAKSNKSIPSDVVFKENTSIKEWAAYPLAVKNKIVSDLMVSSNLYVSYLPQDMTAKIDQMIDSGKAGSMKLNSVNSIVNVLMDTEAVQGKEFLKWKSAYYATEFLPEVPFFSEQ</sequence>
<evidence type="ECO:0000256" key="1">
    <source>
        <dbReference type="SAM" id="Phobius"/>
    </source>
</evidence>
<name>A0ABQ4MQ82_9BACL</name>
<evidence type="ECO:0000313" key="3">
    <source>
        <dbReference type="Proteomes" id="UP000681290"/>
    </source>
</evidence>
<accession>A0ABQ4MQ82</accession>
<keyword evidence="3" id="KW-1185">Reference proteome</keyword>
<organism evidence="2 3">
    <name type="scientific">Paenibacillus woosongensis</name>
    <dbReference type="NCBI Taxonomy" id="307580"/>
    <lineage>
        <taxon>Bacteria</taxon>
        <taxon>Bacillati</taxon>
        <taxon>Bacillota</taxon>
        <taxon>Bacilli</taxon>
        <taxon>Bacillales</taxon>
        <taxon>Paenibacillaceae</taxon>
        <taxon>Paenibacillus</taxon>
    </lineage>
</organism>
<dbReference type="EMBL" id="BOSM01000002">
    <property type="protein sequence ID" value="GIP58161.1"/>
    <property type="molecule type" value="Genomic_DNA"/>
</dbReference>
<comment type="caution">
    <text evidence="2">The sequence shown here is derived from an EMBL/GenBank/DDBJ whole genome shotgun (WGS) entry which is preliminary data.</text>
</comment>
<proteinExistence type="predicted"/>
<reference evidence="2 3" key="1">
    <citation type="submission" date="2021-03" db="EMBL/GenBank/DDBJ databases">
        <title>Antimicrobial resistance genes in bacteria isolated from Japanese honey, and their potential for conferring macrolide and lincosamide resistance in the American foulbrood pathogen Paenibacillus larvae.</title>
        <authorList>
            <person name="Okamoto M."/>
            <person name="Kumagai M."/>
            <person name="Kanamori H."/>
            <person name="Takamatsu D."/>
        </authorList>
    </citation>
    <scope>NUCLEOTIDE SEQUENCE [LARGE SCALE GENOMIC DNA]</scope>
    <source>
        <strain evidence="2 3">J15TS10</strain>
    </source>
</reference>
<keyword evidence="1" id="KW-0812">Transmembrane</keyword>
<feature type="transmembrane region" description="Helical" evidence="1">
    <location>
        <begin position="12"/>
        <end position="33"/>
    </location>
</feature>
<evidence type="ECO:0000313" key="2">
    <source>
        <dbReference type="EMBL" id="GIP58161.1"/>
    </source>
</evidence>
<protein>
    <submittedName>
        <fullName evidence="2">Uncharacterized protein</fullName>
    </submittedName>
</protein>
<gene>
    <name evidence="2" type="ORF">J15TS10_19750</name>
</gene>